<dbReference type="GO" id="GO:0005524">
    <property type="term" value="F:ATP binding"/>
    <property type="evidence" value="ECO:0007669"/>
    <property type="project" value="InterPro"/>
</dbReference>
<gene>
    <name evidence="3" type="ORF">A6K76_09955</name>
</gene>
<dbReference type="GO" id="GO:0016887">
    <property type="term" value="F:ATP hydrolysis activity"/>
    <property type="evidence" value="ECO:0007669"/>
    <property type="project" value="InterPro"/>
</dbReference>
<evidence type="ECO:0000259" key="2">
    <source>
        <dbReference type="Pfam" id="PF13304"/>
    </source>
</evidence>
<evidence type="ECO:0000313" key="4">
    <source>
        <dbReference type="Proteomes" id="UP000093482"/>
    </source>
</evidence>
<evidence type="ECO:0000313" key="3">
    <source>
        <dbReference type="EMBL" id="OCS91058.1"/>
    </source>
</evidence>
<dbReference type="Proteomes" id="UP000093482">
    <property type="component" value="Unassembled WGS sequence"/>
</dbReference>
<protein>
    <recommendedName>
        <fullName evidence="2">ATPase AAA-type core domain-containing protein</fullName>
    </recommendedName>
</protein>
<accession>A0A1C0YV83</accession>
<reference evidence="3 4" key="1">
    <citation type="submission" date="2016-07" db="EMBL/GenBank/DDBJ databases">
        <title>Caryophanon latum genome sequencing.</title>
        <authorList>
            <person name="Verma A."/>
            <person name="Pal Y."/>
            <person name="Krishnamurthi S."/>
        </authorList>
    </citation>
    <scope>NUCLEOTIDE SEQUENCE [LARGE SCALE GENOMIC DNA]</scope>
    <source>
        <strain evidence="3 4">DSM 14151</strain>
    </source>
</reference>
<organism evidence="3 4">
    <name type="scientific">Caryophanon latum</name>
    <dbReference type="NCBI Taxonomy" id="33977"/>
    <lineage>
        <taxon>Bacteria</taxon>
        <taxon>Bacillati</taxon>
        <taxon>Bacillota</taxon>
        <taxon>Bacilli</taxon>
        <taxon>Bacillales</taxon>
        <taxon>Caryophanaceae</taxon>
        <taxon>Caryophanon</taxon>
    </lineage>
</organism>
<evidence type="ECO:0000256" key="1">
    <source>
        <dbReference type="SAM" id="Coils"/>
    </source>
</evidence>
<dbReference type="PANTHER" id="PTHR43581">
    <property type="entry name" value="ATP/GTP PHOSPHATASE"/>
    <property type="match status" value="1"/>
</dbReference>
<dbReference type="PANTHER" id="PTHR43581:SF4">
    <property type="entry name" value="ATP_GTP PHOSPHATASE"/>
    <property type="match status" value="1"/>
</dbReference>
<name>A0A1C0YV83_9BACL</name>
<dbReference type="OrthoDB" id="9784297at2"/>
<dbReference type="Pfam" id="PF13304">
    <property type="entry name" value="AAA_21"/>
    <property type="match status" value="1"/>
</dbReference>
<feature type="domain" description="ATPase AAA-type core" evidence="2">
    <location>
        <begin position="415"/>
        <end position="488"/>
    </location>
</feature>
<comment type="caution">
    <text evidence="3">The sequence shown here is derived from an EMBL/GenBank/DDBJ whole genome shotgun (WGS) entry which is preliminary data.</text>
</comment>
<dbReference type="SUPFAM" id="SSF52540">
    <property type="entry name" value="P-loop containing nucleoside triphosphate hydrolases"/>
    <property type="match status" value="1"/>
</dbReference>
<dbReference type="InterPro" id="IPR003959">
    <property type="entry name" value="ATPase_AAA_core"/>
</dbReference>
<proteinExistence type="predicted"/>
<keyword evidence="1" id="KW-0175">Coiled coil</keyword>
<dbReference type="InterPro" id="IPR027417">
    <property type="entry name" value="P-loop_NTPase"/>
</dbReference>
<dbReference type="AlphaFoldDB" id="A0A1C0YV83"/>
<sequence>MQLIYCYIEEYKALKNAGIHFDNRYECSVEKNGEQYELTINKAENFEALQKVNDFVWGDSNISSISAIVGDNGAGKTTVLEVIGKYFRVGWNVKSQKPVFFLCIHENEFLIYVNGIDLKYVTSNLDSENVCIYEVISEEIPAKRHMYISYFTNLLDSRNYYNIGEENMLLENHMSSILSIMGHEDYSVGNLLYEAIDRKSLDKFQDIPLQFFRAEIKHQFEYLIKSKEREFLRTNLVVPKAKFIVLEMTNLGMDFWFKVGKIGKKEDRDIFRFKSILEKINLNLCDFKSIFFYNLIILFFHEFSLKIGDYKLLASIIRGTVTTIKEREVESEVLLNLLIKQYNDVALKKIKCKSKKDFIIKYKNITDIFNETKDILFVQETSTNAVIVDINNDTLEYFVKFYGIIEEYSDIHFIILKWQGLSTGEQNLLNLFSKLIKIEGYNHLILLDEPDNTKHPSWQVNLLQIIVDFFNTVFEKKVQIIFTTHSPIMLSDIHQSNVVYMKNQNDEIIIEKSSEHSETFAQNIHELFKDAFFLQNTRGTLANNVLDRIEKMLSDEEAWQQQEQCFKTEEELEEALKKIDKQRLIKSTKLKELERQEKELKQKQELKEKLEKLRPKRQADLHELEPVIDHIGEPVLRNFYKERLLRLQDKFESDSLGAVKQAYDKLTNEEKKKFIEHLLQEADDD</sequence>
<dbReference type="Gene3D" id="3.40.50.300">
    <property type="entry name" value="P-loop containing nucleotide triphosphate hydrolases"/>
    <property type="match status" value="1"/>
</dbReference>
<keyword evidence="4" id="KW-1185">Reference proteome</keyword>
<feature type="coiled-coil region" evidence="1">
    <location>
        <begin position="576"/>
        <end position="613"/>
    </location>
</feature>
<dbReference type="RefSeq" id="WP_066463727.1">
    <property type="nucleotide sequence ID" value="NZ_MATO01000031.1"/>
</dbReference>
<dbReference type="InterPro" id="IPR051396">
    <property type="entry name" value="Bact_Antivir_Def_Nuclease"/>
</dbReference>
<dbReference type="EMBL" id="MATO01000031">
    <property type="protein sequence ID" value="OCS91058.1"/>
    <property type="molecule type" value="Genomic_DNA"/>
</dbReference>